<dbReference type="Gene3D" id="3.40.50.1240">
    <property type="entry name" value="Phosphoglycerate mutase-like"/>
    <property type="match status" value="1"/>
</dbReference>
<reference evidence="1 2" key="1">
    <citation type="journal article" date="2016" name="Nat. Commun.">
        <title>Thousands of microbial genomes shed light on interconnected biogeochemical processes in an aquifer system.</title>
        <authorList>
            <person name="Anantharaman K."/>
            <person name="Brown C.T."/>
            <person name="Hug L.A."/>
            <person name="Sharon I."/>
            <person name="Castelle C.J."/>
            <person name="Probst A.J."/>
            <person name="Thomas B.C."/>
            <person name="Singh A."/>
            <person name="Wilkins M.J."/>
            <person name="Karaoz U."/>
            <person name="Brodie E.L."/>
            <person name="Williams K.H."/>
            <person name="Hubbard S.S."/>
            <person name="Banfield J.F."/>
        </authorList>
    </citation>
    <scope>NUCLEOTIDE SEQUENCE [LARGE SCALE GENOMIC DNA]</scope>
</reference>
<dbReference type="InterPro" id="IPR029033">
    <property type="entry name" value="His_PPase_superfam"/>
</dbReference>
<sequence>MKLYFVRHGVTQEHESKKSQSPHSLLSKVGEKQAGLLARRLKKQNLKFDVVFASPFGGTFGGCFIANCLLGSAFEKETFMKVFHAIKMDNTGFTMLEYGEENKEWEIRFLNDHSHLLA</sequence>
<proteinExistence type="predicted"/>
<dbReference type="InterPro" id="IPR013078">
    <property type="entry name" value="His_Pase_superF_clade-1"/>
</dbReference>
<gene>
    <name evidence="1" type="ORF">A2803_02955</name>
</gene>
<dbReference type="EMBL" id="MGGP01000009">
    <property type="protein sequence ID" value="OGM33051.1"/>
    <property type="molecule type" value="Genomic_DNA"/>
</dbReference>
<comment type="caution">
    <text evidence="1">The sequence shown here is derived from an EMBL/GenBank/DDBJ whole genome shotgun (WGS) entry which is preliminary data.</text>
</comment>
<name>A0A1F7Z0G7_9BACT</name>
<dbReference type="CDD" id="cd07067">
    <property type="entry name" value="HP_PGM_like"/>
    <property type="match status" value="1"/>
</dbReference>
<dbReference type="AlphaFoldDB" id="A0A1F7Z0G7"/>
<evidence type="ECO:0008006" key="3">
    <source>
        <dbReference type="Google" id="ProtNLM"/>
    </source>
</evidence>
<accession>A0A1F7Z0G7</accession>
<evidence type="ECO:0000313" key="1">
    <source>
        <dbReference type="EMBL" id="OGM33051.1"/>
    </source>
</evidence>
<dbReference type="Pfam" id="PF00300">
    <property type="entry name" value="His_Phos_1"/>
    <property type="match status" value="1"/>
</dbReference>
<dbReference type="Proteomes" id="UP000178870">
    <property type="component" value="Unassembled WGS sequence"/>
</dbReference>
<organism evidence="1 2">
    <name type="scientific">Candidatus Woesebacteria bacterium RIFCSPHIGHO2_01_FULL_44_21</name>
    <dbReference type="NCBI Taxonomy" id="1802503"/>
    <lineage>
        <taxon>Bacteria</taxon>
        <taxon>Candidatus Woeseibacteriota</taxon>
    </lineage>
</organism>
<evidence type="ECO:0000313" key="2">
    <source>
        <dbReference type="Proteomes" id="UP000178870"/>
    </source>
</evidence>
<dbReference type="SUPFAM" id="SSF53254">
    <property type="entry name" value="Phosphoglycerate mutase-like"/>
    <property type="match status" value="1"/>
</dbReference>
<protein>
    <recommendedName>
        <fullName evidence="3">Phosphoglycerate mutase</fullName>
    </recommendedName>
</protein>